<comment type="similarity">
    <text evidence="4">Belongs to the SIMIBI class G3E GTPase family. ZNG1 subfamily.</text>
</comment>
<dbReference type="Gene3D" id="3.40.50.300">
    <property type="entry name" value="P-loop containing nucleotide triphosphate hydrolases"/>
    <property type="match status" value="1"/>
</dbReference>
<evidence type="ECO:0000256" key="3">
    <source>
        <dbReference type="ARBA" id="ARBA00023186"/>
    </source>
</evidence>
<dbReference type="Proteomes" id="UP000660262">
    <property type="component" value="Unassembled WGS sequence"/>
</dbReference>
<keyword evidence="1" id="KW-0547">Nucleotide-binding</keyword>
<evidence type="ECO:0000256" key="4">
    <source>
        <dbReference type="ARBA" id="ARBA00034320"/>
    </source>
</evidence>
<keyword evidence="8" id="KW-1185">Reference proteome</keyword>
<dbReference type="InterPro" id="IPR027417">
    <property type="entry name" value="P-loop_NTPase"/>
</dbReference>
<keyword evidence="2" id="KW-0378">Hydrolase</keyword>
<evidence type="ECO:0000256" key="2">
    <source>
        <dbReference type="ARBA" id="ARBA00022801"/>
    </source>
</evidence>
<dbReference type="SUPFAM" id="SSF90002">
    <property type="entry name" value="Hypothetical protein YjiA, C-terminal domain"/>
    <property type="match status" value="1"/>
</dbReference>
<reference evidence="7" key="1">
    <citation type="submission" date="2020-10" db="EMBL/GenBank/DDBJ databases">
        <title>Unveiling of a novel bifunctional photoreceptor, Dualchrome1, isolated from a cosmopolitan green alga.</title>
        <authorList>
            <person name="Suzuki S."/>
            <person name="Kawachi M."/>
        </authorList>
    </citation>
    <scope>NUCLEOTIDE SEQUENCE</scope>
    <source>
        <strain evidence="7">NIES 2893</strain>
    </source>
</reference>
<gene>
    <name evidence="7" type="ORF">PPROV_000363900</name>
</gene>
<dbReference type="AlphaFoldDB" id="A0A830HIL0"/>
<comment type="catalytic activity">
    <reaction evidence="5">
        <text>GTP + H2O = GDP + phosphate + H(+)</text>
        <dbReference type="Rhea" id="RHEA:19669"/>
        <dbReference type="ChEBI" id="CHEBI:15377"/>
        <dbReference type="ChEBI" id="CHEBI:15378"/>
        <dbReference type="ChEBI" id="CHEBI:37565"/>
        <dbReference type="ChEBI" id="CHEBI:43474"/>
        <dbReference type="ChEBI" id="CHEBI:58189"/>
    </reaction>
    <physiologicalReaction direction="left-to-right" evidence="5">
        <dbReference type="Rhea" id="RHEA:19670"/>
    </physiologicalReaction>
</comment>
<protein>
    <recommendedName>
        <fullName evidence="6">CobW C-terminal domain-containing protein</fullName>
    </recommendedName>
</protein>
<evidence type="ECO:0000313" key="7">
    <source>
        <dbReference type="EMBL" id="GHP04887.1"/>
    </source>
</evidence>
<organism evidence="7 8">
    <name type="scientific">Pycnococcus provasolii</name>
    <dbReference type="NCBI Taxonomy" id="41880"/>
    <lineage>
        <taxon>Eukaryota</taxon>
        <taxon>Viridiplantae</taxon>
        <taxon>Chlorophyta</taxon>
        <taxon>Pseudoscourfieldiophyceae</taxon>
        <taxon>Pseudoscourfieldiales</taxon>
        <taxon>Pycnococcaceae</taxon>
        <taxon>Pycnococcus</taxon>
    </lineage>
</organism>
<evidence type="ECO:0000313" key="8">
    <source>
        <dbReference type="Proteomes" id="UP000660262"/>
    </source>
</evidence>
<dbReference type="GO" id="GO:0000166">
    <property type="term" value="F:nucleotide binding"/>
    <property type="evidence" value="ECO:0007669"/>
    <property type="project" value="UniProtKB-KW"/>
</dbReference>
<dbReference type="Pfam" id="PF07683">
    <property type="entry name" value="CobW_C"/>
    <property type="match status" value="1"/>
</dbReference>
<accession>A0A830HIL0</accession>
<evidence type="ECO:0000256" key="5">
    <source>
        <dbReference type="ARBA" id="ARBA00049117"/>
    </source>
</evidence>
<dbReference type="Pfam" id="PF02492">
    <property type="entry name" value="cobW"/>
    <property type="match status" value="1"/>
</dbReference>
<dbReference type="SUPFAM" id="SSF52540">
    <property type="entry name" value="P-loop containing nucleoside triphosphate hydrolases"/>
    <property type="match status" value="1"/>
</dbReference>
<dbReference type="GO" id="GO:0005737">
    <property type="term" value="C:cytoplasm"/>
    <property type="evidence" value="ECO:0007669"/>
    <property type="project" value="TreeGrafter"/>
</dbReference>
<dbReference type="InterPro" id="IPR036627">
    <property type="entry name" value="CobW-likC_sf"/>
</dbReference>
<dbReference type="CDD" id="cd03112">
    <property type="entry name" value="CobW-like"/>
    <property type="match status" value="1"/>
</dbReference>
<dbReference type="InterPro" id="IPR003495">
    <property type="entry name" value="CobW/HypB/UreG_nucleotide-bd"/>
</dbReference>
<feature type="domain" description="CobW C-terminal" evidence="6">
    <location>
        <begin position="232"/>
        <end position="331"/>
    </location>
</feature>
<proteinExistence type="inferred from homology"/>
<dbReference type="InterPro" id="IPR051316">
    <property type="entry name" value="Zinc-reg_GTPase_activator"/>
</dbReference>
<name>A0A830HIL0_9CHLO</name>
<evidence type="ECO:0000259" key="6">
    <source>
        <dbReference type="SMART" id="SM00833"/>
    </source>
</evidence>
<dbReference type="GO" id="GO:0016787">
    <property type="term" value="F:hydrolase activity"/>
    <property type="evidence" value="ECO:0007669"/>
    <property type="project" value="UniProtKB-KW"/>
</dbReference>
<dbReference type="OrthoDB" id="258627at2759"/>
<dbReference type="EMBL" id="BNJQ01000008">
    <property type="protein sequence ID" value="GHP04887.1"/>
    <property type="molecule type" value="Genomic_DNA"/>
</dbReference>
<sequence length="332" mass="36842">MAAAAAHMPDGKIPVTVVTGFLGSGKTTLVNYILQENHGLKIAVIENEFGEVGIDDELVSTSVETQEELFEMNNGCVCCTVRGDLVRILTKLTQRKKRLDAVLIETTGLADPGPVAQTFFADEDLKLKLRLDSILTVVDAKHVMLHLDEKKPEGVTNESLEQVAFADRILLNKVDLVSKDELSGVRHRLKRINATAQVFETERSRAPLDKLLGLSAFDLNRIVDLMPTFLDDATVGILADGSLDQMKLNKWLSNLLQEKGNDIYRSKGVLSLSHSTDKYVFQGVHHQMTFASSTELGKPGWAENEKRVNKMVFIGKHLNRQELEDSFKACIV</sequence>
<dbReference type="PANTHER" id="PTHR13748:SF70">
    <property type="entry name" value="COBW_HYPB_UREG NUCLEOTIDE-BINDING DOMAIN-CONTAINING PROTEIN"/>
    <property type="match status" value="1"/>
</dbReference>
<keyword evidence="3" id="KW-0143">Chaperone</keyword>
<dbReference type="InterPro" id="IPR011629">
    <property type="entry name" value="CobW-like_C"/>
</dbReference>
<comment type="caution">
    <text evidence="7">The sequence shown here is derived from an EMBL/GenBank/DDBJ whole genome shotgun (WGS) entry which is preliminary data.</text>
</comment>
<dbReference type="SMART" id="SM00833">
    <property type="entry name" value="CobW_C"/>
    <property type="match status" value="1"/>
</dbReference>
<dbReference type="Gene3D" id="3.30.1220.10">
    <property type="entry name" value="CobW-like, C-terminal domain"/>
    <property type="match status" value="1"/>
</dbReference>
<dbReference type="PANTHER" id="PTHR13748">
    <property type="entry name" value="COBW-RELATED"/>
    <property type="match status" value="1"/>
</dbReference>
<evidence type="ECO:0000256" key="1">
    <source>
        <dbReference type="ARBA" id="ARBA00022741"/>
    </source>
</evidence>